<dbReference type="Pfam" id="PF24124">
    <property type="entry name" value="YphA"/>
    <property type="match status" value="1"/>
</dbReference>
<feature type="transmembrane region" description="Helical" evidence="1">
    <location>
        <begin position="99"/>
        <end position="121"/>
    </location>
</feature>
<accession>A0A6N8FEX5</accession>
<evidence type="ECO:0000256" key="1">
    <source>
        <dbReference type="SAM" id="Phobius"/>
    </source>
</evidence>
<feature type="transmembrane region" description="Helical" evidence="1">
    <location>
        <begin position="29"/>
        <end position="47"/>
    </location>
</feature>
<keyword evidence="1" id="KW-0472">Membrane</keyword>
<feature type="transmembrane region" description="Helical" evidence="1">
    <location>
        <begin position="6"/>
        <end position="22"/>
    </location>
</feature>
<comment type="caution">
    <text evidence="2">The sequence shown here is derived from an EMBL/GenBank/DDBJ whole genome shotgun (WGS) entry which is preliminary data.</text>
</comment>
<protein>
    <submittedName>
        <fullName evidence="2">Uncharacterized protein</fullName>
    </submittedName>
</protein>
<organism evidence="2 3">
    <name type="scientific">Ornithinibacillus caprae</name>
    <dbReference type="NCBI Taxonomy" id="2678566"/>
    <lineage>
        <taxon>Bacteria</taxon>
        <taxon>Bacillati</taxon>
        <taxon>Bacillota</taxon>
        <taxon>Bacilli</taxon>
        <taxon>Bacillales</taxon>
        <taxon>Bacillaceae</taxon>
        <taxon>Ornithinibacillus</taxon>
    </lineage>
</organism>
<keyword evidence="1" id="KW-0812">Transmembrane</keyword>
<keyword evidence="3" id="KW-1185">Reference proteome</keyword>
<feature type="transmembrane region" description="Helical" evidence="1">
    <location>
        <begin position="128"/>
        <end position="147"/>
    </location>
</feature>
<dbReference type="PIRSF" id="PIRSF036710">
    <property type="entry name" value="YphA_Bacsu"/>
    <property type="match status" value="1"/>
</dbReference>
<keyword evidence="1" id="KW-1133">Transmembrane helix</keyword>
<sequence length="205" mass="23966">MDGIYFYWFSWIIWVVVTFFMNKTKKRTFISCWILLSITTSNVYVTVYQYDMSLTFVSILMGGFFLFSYIPRTTYHLFCAFTMMIGYSSILIWEGQAPIWLFMPRYILIPLIAILMVCLLAKGLYPRIAIILVGICSGELLYCHMLSDYYISKVIGEMVFFDTLLIILFGLICIEAIQTLKQNLVSIVQNYKRTHEKQTDIEVAK</sequence>
<feature type="transmembrane region" description="Helical" evidence="1">
    <location>
        <begin position="75"/>
        <end position="93"/>
    </location>
</feature>
<evidence type="ECO:0000313" key="3">
    <source>
        <dbReference type="Proteomes" id="UP000469125"/>
    </source>
</evidence>
<evidence type="ECO:0000313" key="2">
    <source>
        <dbReference type="EMBL" id="MUK87256.1"/>
    </source>
</evidence>
<name>A0A6N8FEX5_9BACI</name>
<gene>
    <name evidence="2" type="ORF">GMD78_02420</name>
</gene>
<feature type="transmembrane region" description="Helical" evidence="1">
    <location>
        <begin position="53"/>
        <end position="70"/>
    </location>
</feature>
<dbReference type="AlphaFoldDB" id="A0A6N8FEX5"/>
<feature type="transmembrane region" description="Helical" evidence="1">
    <location>
        <begin position="159"/>
        <end position="177"/>
    </location>
</feature>
<dbReference type="Proteomes" id="UP000469125">
    <property type="component" value="Unassembled WGS sequence"/>
</dbReference>
<dbReference type="EMBL" id="WOCA01000001">
    <property type="protein sequence ID" value="MUK87256.1"/>
    <property type="molecule type" value="Genomic_DNA"/>
</dbReference>
<reference evidence="2 3" key="1">
    <citation type="submission" date="2019-11" db="EMBL/GenBank/DDBJ databases">
        <authorList>
            <person name="Li X."/>
        </authorList>
    </citation>
    <scope>NUCLEOTIDE SEQUENCE [LARGE SCALE GENOMIC DNA]</scope>
    <source>
        <strain evidence="2 3">L9</strain>
    </source>
</reference>
<dbReference type="InterPro" id="IPR014617">
    <property type="entry name" value="YphA_Bacsu"/>
</dbReference>
<dbReference type="RefSeq" id="WP_155666775.1">
    <property type="nucleotide sequence ID" value="NZ_WOCA01000001.1"/>
</dbReference>
<proteinExistence type="predicted"/>